<dbReference type="InterPro" id="IPR016161">
    <property type="entry name" value="Ald_DH/histidinol_DH"/>
</dbReference>
<evidence type="ECO:0000313" key="2">
    <source>
        <dbReference type="EMBL" id="KAF7146498.1"/>
    </source>
</evidence>
<protein>
    <submittedName>
        <fullName evidence="2">Uncharacterized protein</fullName>
    </submittedName>
</protein>
<dbReference type="SUPFAM" id="SSF53720">
    <property type="entry name" value="ALDH-like"/>
    <property type="match status" value="1"/>
</dbReference>
<feature type="region of interest" description="Disordered" evidence="1">
    <location>
        <begin position="34"/>
        <end position="59"/>
    </location>
</feature>
<proteinExistence type="predicted"/>
<feature type="region of interest" description="Disordered" evidence="1">
    <location>
        <begin position="136"/>
        <end position="155"/>
    </location>
</feature>
<dbReference type="GO" id="GO:0004350">
    <property type="term" value="F:glutamate-5-semialdehyde dehydrogenase activity"/>
    <property type="evidence" value="ECO:0007669"/>
    <property type="project" value="TreeGrafter"/>
</dbReference>
<reference evidence="2" key="1">
    <citation type="submission" date="2019-11" db="EMBL/GenBank/DDBJ databases">
        <authorList>
            <person name="Liu Y."/>
            <person name="Hou J."/>
            <person name="Li T.-Q."/>
            <person name="Guan C.-H."/>
            <person name="Wu X."/>
            <person name="Wu H.-Z."/>
            <person name="Ling F."/>
            <person name="Zhang R."/>
            <person name="Shi X.-G."/>
            <person name="Ren J.-P."/>
            <person name="Chen E.-F."/>
            <person name="Sun J.-M."/>
        </authorList>
    </citation>
    <scope>NUCLEOTIDE SEQUENCE</scope>
    <source>
        <strain evidence="2">Adult_tree_wgs_1</strain>
        <tissue evidence="2">Leaves</tissue>
    </source>
</reference>
<feature type="compositionally biased region" description="Basic and acidic residues" evidence="1">
    <location>
        <begin position="118"/>
        <end position="129"/>
    </location>
</feature>
<name>A0A834H8B0_RHOSS</name>
<feature type="compositionally biased region" description="Basic and acidic residues" evidence="1">
    <location>
        <begin position="77"/>
        <end position="110"/>
    </location>
</feature>
<comment type="caution">
    <text evidence="2">The sequence shown here is derived from an EMBL/GenBank/DDBJ whole genome shotgun (WGS) entry which is preliminary data.</text>
</comment>
<feature type="region of interest" description="Disordered" evidence="1">
    <location>
        <begin position="77"/>
        <end position="129"/>
    </location>
</feature>
<dbReference type="Gene3D" id="3.40.309.10">
    <property type="entry name" value="Aldehyde Dehydrogenase, Chain A, domain 2"/>
    <property type="match status" value="1"/>
</dbReference>
<keyword evidence="3" id="KW-1185">Reference proteome</keyword>
<evidence type="ECO:0000313" key="3">
    <source>
        <dbReference type="Proteomes" id="UP000626092"/>
    </source>
</evidence>
<organism evidence="2 3">
    <name type="scientific">Rhododendron simsii</name>
    <name type="common">Sims's rhododendron</name>
    <dbReference type="NCBI Taxonomy" id="118357"/>
    <lineage>
        <taxon>Eukaryota</taxon>
        <taxon>Viridiplantae</taxon>
        <taxon>Streptophyta</taxon>
        <taxon>Embryophyta</taxon>
        <taxon>Tracheophyta</taxon>
        <taxon>Spermatophyta</taxon>
        <taxon>Magnoliopsida</taxon>
        <taxon>eudicotyledons</taxon>
        <taxon>Gunneridae</taxon>
        <taxon>Pentapetalae</taxon>
        <taxon>asterids</taxon>
        <taxon>Ericales</taxon>
        <taxon>Ericaceae</taxon>
        <taxon>Ericoideae</taxon>
        <taxon>Rhodoreae</taxon>
        <taxon>Rhododendron</taxon>
    </lineage>
</organism>
<dbReference type="PANTHER" id="PTHR11063:SF8">
    <property type="entry name" value="DELTA-1-PYRROLINE-5-CARBOXYLATE SYNTHASE"/>
    <property type="match status" value="1"/>
</dbReference>
<dbReference type="Proteomes" id="UP000626092">
    <property type="component" value="Unassembled WGS sequence"/>
</dbReference>
<sequence>MESHDEHRQEERPGVIGTILKSVAETLESAKEAIIGKSYDEPREGGYEEQAQEEERGITDRAVKKAGEMKEVAKEKAETAKEMAKETAELATEKAKETTESVAEKARQAKETVMGKQKASEKAGEKGGEYKDYTMEKAEESKERAKETKDSGVGKISEKAKRAMETLTGGEAAISSSLKSRNQQKFQFWVMLMEFVMFTLTNVDKSANMEMAKNIVLDSKMDYPAVCNAMETLLVHKDLVQTGAIHELIVELQIKGVAIHGGPKASSLMNIPEARSFHHKYSALACTVEIVDDVYAAIDHIHCHGRHVDISNFSNPFLAHTDSIITEDNEVAETFLKQVDRYHVLLFLFDRSYMPPTELDLLVSAVLLYSRMQAQDLLMGLVLDLVQW</sequence>
<evidence type="ECO:0000256" key="1">
    <source>
        <dbReference type="SAM" id="MobiDB-lite"/>
    </source>
</evidence>
<dbReference type="InterPro" id="IPR016163">
    <property type="entry name" value="Ald_DH_C"/>
</dbReference>
<gene>
    <name evidence="2" type="ORF">RHSIM_Rhsim04G0137300</name>
</gene>
<dbReference type="EMBL" id="WJXA01000004">
    <property type="protein sequence ID" value="KAF7146498.1"/>
    <property type="molecule type" value="Genomic_DNA"/>
</dbReference>
<dbReference type="PANTHER" id="PTHR11063">
    <property type="entry name" value="GLUTAMATE SEMIALDEHYDE DEHYDROGENASE"/>
    <property type="match status" value="1"/>
</dbReference>
<dbReference type="OrthoDB" id="1696174at2759"/>
<accession>A0A834H8B0</accession>
<dbReference type="AlphaFoldDB" id="A0A834H8B0"/>